<evidence type="ECO:0000256" key="1">
    <source>
        <dbReference type="ARBA" id="ARBA00004275"/>
    </source>
</evidence>
<evidence type="ECO:0000313" key="17">
    <source>
        <dbReference type="RefSeq" id="XP_022102338.1"/>
    </source>
</evidence>
<organism evidence="16 17">
    <name type="scientific">Acanthaster planci</name>
    <name type="common">Crown-of-thorns starfish</name>
    <dbReference type="NCBI Taxonomy" id="133434"/>
    <lineage>
        <taxon>Eukaryota</taxon>
        <taxon>Metazoa</taxon>
        <taxon>Echinodermata</taxon>
        <taxon>Eleutherozoa</taxon>
        <taxon>Asterozoa</taxon>
        <taxon>Asteroidea</taxon>
        <taxon>Valvatacea</taxon>
        <taxon>Valvatida</taxon>
        <taxon>Acanthasteridae</taxon>
        <taxon>Acanthaster</taxon>
    </lineage>
</organism>
<evidence type="ECO:0000256" key="10">
    <source>
        <dbReference type="ARBA" id="ARBA00023315"/>
    </source>
</evidence>
<evidence type="ECO:0000256" key="2">
    <source>
        <dbReference type="ARBA" id="ARBA00005005"/>
    </source>
</evidence>
<protein>
    <recommendedName>
        <fullName evidence="13">Peroxisomal carnitine O-octanoyltransferase</fullName>
        <ecNumber evidence="12">2.3.1.137</ecNumber>
    </recommendedName>
</protein>
<sequence>MKWLNCYVRTMNTASLKSSNKEGTFQLEDSLPPLPVPPLEKTLQKYLESTKPFLTKDEFDNTRRIVTEFGEGIGKELHKKLLERARTHKNWVEQWWEDYAYLHTRSPLAVQCNMGGMPPCHDNIWPPLEGTQCERAAILAWYTLDYFQKMRREQLPVDRNRAGQAFSMNQLRGLFNCTRIPGETRDQLLRYFKLESEGLCSNHVVVFSNGHIFLMRPIDDKDRLLPAQEIYRQLCHIKKLSTTRGQGIGVLTADDRPSFAKAYQHLRALDPVNASHLDTIEQSVFIISLDDGTPKTHSEYMEQSLKGDVYSRWAEKSYGLLCFKTGIVTCNGDHAPIDGMTIVNLNKIIHDQLIQTAGRWPTSEFMGFTNYQAPKELFFTVDEKILKAMEKAYSTYTANAANLVVLSSRCGAFGKQWCKKFKLHPDSVFQLALQLAYYMLHHKPAATYETATTRQFYHGRTETLRSCTSEAVQWCQAMLDPSRSVSERKALFLTAIKKHDENMTMACYGEGCDRHLFGLQIIAMEEGLPVPALYTDPAYTKSGGQGTFKLSTSCVGYVRSCIGCYAPMCEDGYGAFYNIADNHFLPCMLSFKSSKETDVKRFFVAVNASLVDIQNLVMTGDPKL</sequence>
<dbReference type="EC" id="2.3.1.137" evidence="12"/>
<keyword evidence="4" id="KW-0813">Transport</keyword>
<accession>A0A8B7Z9J3</accession>
<evidence type="ECO:0000256" key="8">
    <source>
        <dbReference type="ARBA" id="ARBA00023098"/>
    </source>
</evidence>
<comment type="catalytic activity">
    <reaction evidence="11">
        <text>octanoyl-CoA + (R)-carnitine = O-octanoyl-(R)-carnitine + CoA</text>
        <dbReference type="Rhea" id="RHEA:17177"/>
        <dbReference type="ChEBI" id="CHEBI:16347"/>
        <dbReference type="ChEBI" id="CHEBI:18102"/>
        <dbReference type="ChEBI" id="CHEBI:57287"/>
        <dbReference type="ChEBI" id="CHEBI:57386"/>
        <dbReference type="EC" id="2.3.1.137"/>
    </reaction>
</comment>
<evidence type="ECO:0000256" key="5">
    <source>
        <dbReference type="ARBA" id="ARBA00022679"/>
    </source>
</evidence>
<keyword evidence="10" id="KW-0012">Acyltransferase</keyword>
<name>A0A8B7Z9J3_ACAPL</name>
<gene>
    <name evidence="17" type="primary">LOC110985552</name>
</gene>
<dbReference type="FunFam" id="3.30.559.70:FF:000006">
    <property type="entry name" value="Peroxisomal carnitine O-octanoyltransferase"/>
    <property type="match status" value="1"/>
</dbReference>
<evidence type="ECO:0000256" key="6">
    <source>
        <dbReference type="ARBA" id="ARBA00022832"/>
    </source>
</evidence>
<keyword evidence="16" id="KW-1185">Reference proteome</keyword>
<dbReference type="GO" id="GO:0008458">
    <property type="term" value="F:carnitine O-octanoyltransferase activity"/>
    <property type="evidence" value="ECO:0007669"/>
    <property type="project" value="UniProtKB-EC"/>
</dbReference>
<dbReference type="OrthoDB" id="240216at2759"/>
<keyword evidence="9" id="KW-0576">Peroxisome</keyword>
<dbReference type="Proteomes" id="UP000694845">
    <property type="component" value="Unplaced"/>
</dbReference>
<feature type="active site" description="Proton acceptor" evidence="14">
    <location>
        <position position="334"/>
    </location>
</feature>
<dbReference type="SUPFAM" id="SSF52777">
    <property type="entry name" value="CoA-dependent acyltransferases"/>
    <property type="match status" value="2"/>
</dbReference>
<dbReference type="KEGG" id="aplc:110985552"/>
<dbReference type="InterPro" id="IPR023213">
    <property type="entry name" value="CAT-like_dom_sf"/>
</dbReference>
<keyword evidence="8" id="KW-0443">Lipid metabolism</keyword>
<proteinExistence type="inferred from homology"/>
<dbReference type="PANTHER" id="PTHR22589:SF67">
    <property type="entry name" value="PEROXISOMAL CARNITINE O-OCTANOYLTRANSFERASE"/>
    <property type="match status" value="1"/>
</dbReference>
<dbReference type="AlphaFoldDB" id="A0A8B7Z9J3"/>
<dbReference type="GO" id="GO:0006631">
    <property type="term" value="P:fatty acid metabolic process"/>
    <property type="evidence" value="ECO:0007669"/>
    <property type="project" value="UniProtKB-KW"/>
</dbReference>
<reference evidence="17" key="1">
    <citation type="submission" date="2025-08" db="UniProtKB">
        <authorList>
            <consortium name="RefSeq"/>
        </authorList>
    </citation>
    <scope>IDENTIFICATION</scope>
</reference>
<dbReference type="RefSeq" id="XP_022102338.1">
    <property type="nucleotide sequence ID" value="XM_022246646.1"/>
</dbReference>
<evidence type="ECO:0000256" key="4">
    <source>
        <dbReference type="ARBA" id="ARBA00022448"/>
    </source>
</evidence>
<comment type="subcellular location">
    <subcellularLocation>
        <location evidence="1">Peroxisome</location>
    </subcellularLocation>
</comment>
<dbReference type="Gene3D" id="3.30.559.10">
    <property type="entry name" value="Chloramphenicol acetyltransferase-like domain"/>
    <property type="match status" value="1"/>
</dbReference>
<keyword evidence="6" id="KW-0276">Fatty acid metabolism</keyword>
<dbReference type="Gene3D" id="3.30.559.70">
    <property type="entry name" value="Choline/Carnitine o-acyltransferase, domain 2"/>
    <property type="match status" value="1"/>
</dbReference>
<dbReference type="GO" id="GO:0005777">
    <property type="term" value="C:peroxisome"/>
    <property type="evidence" value="ECO:0007669"/>
    <property type="project" value="UniProtKB-SubCell"/>
</dbReference>
<comment type="pathway">
    <text evidence="2">Lipid metabolism; fatty acid beta-oxidation.</text>
</comment>
<dbReference type="InterPro" id="IPR000542">
    <property type="entry name" value="Carn_acyl_trans"/>
</dbReference>
<feature type="domain" description="Choline/carnitine acyltransferase" evidence="15">
    <location>
        <begin position="34"/>
        <end position="603"/>
    </location>
</feature>
<evidence type="ECO:0000256" key="13">
    <source>
        <dbReference type="ARBA" id="ARBA00067184"/>
    </source>
</evidence>
<evidence type="ECO:0000256" key="3">
    <source>
        <dbReference type="ARBA" id="ARBA00005232"/>
    </source>
</evidence>
<dbReference type="Pfam" id="PF00755">
    <property type="entry name" value="Carn_acyltransf"/>
    <property type="match status" value="1"/>
</dbReference>
<keyword evidence="5" id="KW-0808">Transferase</keyword>
<evidence type="ECO:0000256" key="11">
    <source>
        <dbReference type="ARBA" id="ARBA00052326"/>
    </source>
</evidence>
<dbReference type="InterPro" id="IPR042231">
    <property type="entry name" value="Cho/carn_acyl_trans_2"/>
</dbReference>
<evidence type="ECO:0000259" key="15">
    <source>
        <dbReference type="Pfam" id="PF00755"/>
    </source>
</evidence>
<evidence type="ECO:0000256" key="14">
    <source>
        <dbReference type="PIRSR" id="PIRSR600542-1"/>
    </source>
</evidence>
<evidence type="ECO:0000256" key="7">
    <source>
        <dbReference type="ARBA" id="ARBA00022990"/>
    </source>
</evidence>
<evidence type="ECO:0000256" key="12">
    <source>
        <dbReference type="ARBA" id="ARBA00066418"/>
    </source>
</evidence>
<evidence type="ECO:0000256" key="9">
    <source>
        <dbReference type="ARBA" id="ARBA00023140"/>
    </source>
</evidence>
<comment type="similarity">
    <text evidence="3">Belongs to the carnitine/choline acetyltransferase family.</text>
</comment>
<dbReference type="PANTHER" id="PTHR22589">
    <property type="entry name" value="CARNITINE O-ACYLTRANSFERASE"/>
    <property type="match status" value="1"/>
</dbReference>
<dbReference type="InterPro" id="IPR039551">
    <property type="entry name" value="Cho/carn_acyl_trans"/>
</dbReference>
<evidence type="ECO:0000313" key="16">
    <source>
        <dbReference type="Proteomes" id="UP000694845"/>
    </source>
</evidence>
<keyword evidence="7" id="KW-0007">Acetylation</keyword>
<dbReference type="GeneID" id="110985552"/>